<dbReference type="PANTHER" id="PTHR31836">
    <property type="match status" value="1"/>
</dbReference>
<evidence type="ECO:0000256" key="1">
    <source>
        <dbReference type="ARBA" id="ARBA00022729"/>
    </source>
</evidence>
<dbReference type="PANTHER" id="PTHR31836:SF27">
    <property type="entry name" value="RLPA-LIKE PROTEIN DOUBLE-PSI BETA-BARREL DOMAIN-CONTAINING PROTEIN"/>
    <property type="match status" value="1"/>
</dbReference>
<evidence type="ECO:0000313" key="5">
    <source>
        <dbReference type="EMBL" id="EEQ92604.1"/>
    </source>
</evidence>
<dbReference type="SUPFAM" id="SSF50685">
    <property type="entry name" value="Barwin-like endoglucanases"/>
    <property type="match status" value="1"/>
</dbReference>
<dbReference type="Gene3D" id="2.40.40.10">
    <property type="entry name" value="RlpA-like domain"/>
    <property type="match status" value="1"/>
</dbReference>
<feature type="transmembrane region" description="Helical" evidence="3">
    <location>
        <begin position="179"/>
        <end position="202"/>
    </location>
</feature>
<keyword evidence="3" id="KW-0472">Membrane</keyword>
<feature type="compositionally biased region" description="Low complexity" evidence="2">
    <location>
        <begin position="130"/>
        <end position="147"/>
    </location>
</feature>
<protein>
    <submittedName>
        <fullName evidence="5">Riboflavin aldehyde-forming enzyme</fullName>
    </submittedName>
</protein>
<organism evidence="5 6">
    <name type="scientific">Ajellomyces dermatitidis (strain ER-3 / ATCC MYA-2586)</name>
    <name type="common">Blastomyces dermatitidis</name>
    <dbReference type="NCBI Taxonomy" id="559297"/>
    <lineage>
        <taxon>Eukaryota</taxon>
        <taxon>Fungi</taxon>
        <taxon>Dikarya</taxon>
        <taxon>Ascomycota</taxon>
        <taxon>Pezizomycotina</taxon>
        <taxon>Eurotiomycetes</taxon>
        <taxon>Eurotiomycetidae</taxon>
        <taxon>Onygenales</taxon>
        <taxon>Ajellomycetaceae</taxon>
        <taxon>Blastomyces</taxon>
    </lineage>
</organism>
<evidence type="ECO:0000256" key="3">
    <source>
        <dbReference type="SAM" id="Phobius"/>
    </source>
</evidence>
<dbReference type="Proteomes" id="UP000002039">
    <property type="component" value="Unassembled WGS sequence"/>
</dbReference>
<evidence type="ECO:0000259" key="4">
    <source>
        <dbReference type="Pfam" id="PF03330"/>
    </source>
</evidence>
<keyword evidence="3" id="KW-0812">Transmembrane</keyword>
<keyword evidence="3" id="KW-1133">Transmembrane helix</keyword>
<sequence length="336" mass="35336">MPPSISTISSLTRTISSTSIHSLKDEEPARPHPLRSSPTGPQPEHTAIKHVKSGSAQISVSEIPKRKPVAFPATTTTTTVTAIPYQDSPSAENGAGAASTNPPWLSFIAKLKRPFPKLTPTAAWPTRQPASEPATAPAATKSAAKSAATSTSTSAAAASHLDNIKAKLPFQSNKKKQRIFLFAIGGIILLHLILVIGLAAGLSARKNKGQGYGDLPLPSAHGGPYTGDLTYYDPGLGACGIESAAGEPVCAVSQYLYDAVAVGTNPNANPLCGKRVRLKRAGRSVDVTVVDRCVGCQPNDIDVSLSVFTQLALEEQGRVDVQWAWLEETPLQHLRG</sequence>
<feature type="compositionally biased region" description="Low complexity" evidence="2">
    <location>
        <begin position="1"/>
        <end position="21"/>
    </location>
</feature>
<dbReference type="EMBL" id="EQ999981">
    <property type="protein sequence ID" value="EEQ92604.1"/>
    <property type="molecule type" value="Genomic_DNA"/>
</dbReference>
<dbReference type="RefSeq" id="XP_045278893.1">
    <property type="nucleotide sequence ID" value="XM_045423514.1"/>
</dbReference>
<keyword evidence="1" id="KW-0732">Signal</keyword>
<dbReference type="CDD" id="cd22191">
    <property type="entry name" value="DPBB_RlpA_EXP_N-like"/>
    <property type="match status" value="1"/>
</dbReference>
<feature type="region of interest" description="Disordered" evidence="2">
    <location>
        <begin position="1"/>
        <end position="63"/>
    </location>
</feature>
<proteinExistence type="predicted"/>
<evidence type="ECO:0000313" key="6">
    <source>
        <dbReference type="Proteomes" id="UP000002039"/>
    </source>
</evidence>
<dbReference type="InterPro" id="IPR009009">
    <property type="entry name" value="RlpA-like_DPBB"/>
</dbReference>
<dbReference type="InterPro" id="IPR036908">
    <property type="entry name" value="RlpA-like_sf"/>
</dbReference>
<feature type="domain" description="RlpA-like protein double-psi beta-barrel" evidence="4">
    <location>
        <begin position="272"/>
        <end position="323"/>
    </location>
</feature>
<name>A0ABP2F677_AJEDR</name>
<keyword evidence="6" id="KW-1185">Reference proteome</keyword>
<accession>A0ABP2F677</accession>
<feature type="region of interest" description="Disordered" evidence="2">
    <location>
        <begin position="118"/>
        <end position="147"/>
    </location>
</feature>
<gene>
    <name evidence="5" type="ORF">BDCG_07724</name>
</gene>
<dbReference type="Pfam" id="PF03330">
    <property type="entry name" value="DPBB_1"/>
    <property type="match status" value="1"/>
</dbReference>
<dbReference type="InterPro" id="IPR051477">
    <property type="entry name" value="Expansin_CellWall"/>
</dbReference>
<dbReference type="GeneID" id="69029410"/>
<reference evidence="6" key="1">
    <citation type="journal article" date="2015" name="PLoS Genet.">
        <title>The dynamic genome and transcriptome of the human fungal pathogen Blastomyces and close relative Emmonsia.</title>
        <authorList>
            <person name="Munoz J.F."/>
            <person name="Gauthier G.M."/>
            <person name="Desjardins C.A."/>
            <person name="Gallo J.E."/>
            <person name="Holder J."/>
            <person name="Sullivan T.D."/>
            <person name="Marty A.J."/>
            <person name="Carmen J.C."/>
            <person name="Chen Z."/>
            <person name="Ding L."/>
            <person name="Gujja S."/>
            <person name="Magrini V."/>
            <person name="Misas E."/>
            <person name="Mitreva M."/>
            <person name="Priest M."/>
            <person name="Saif S."/>
            <person name="Whiston E.A."/>
            <person name="Young S."/>
            <person name="Zeng Q."/>
            <person name="Goldman W.E."/>
            <person name="Mardis E.R."/>
            <person name="Taylor J.W."/>
            <person name="McEwen J.G."/>
            <person name="Clay O.K."/>
            <person name="Klein B.S."/>
            <person name="Cuomo C.A."/>
        </authorList>
    </citation>
    <scope>NUCLEOTIDE SEQUENCE [LARGE SCALE GENOMIC DNA]</scope>
    <source>
        <strain evidence="6">ER-3 / ATCC MYA-2586</strain>
    </source>
</reference>
<evidence type="ECO:0000256" key="2">
    <source>
        <dbReference type="SAM" id="MobiDB-lite"/>
    </source>
</evidence>